<evidence type="ECO:0000313" key="1">
    <source>
        <dbReference type="EMBL" id="RPF54172.1"/>
    </source>
</evidence>
<comment type="caution">
    <text evidence="1">The sequence shown here is derived from an EMBL/GenBank/DDBJ whole genome shotgun (WGS) entry which is preliminary data.</text>
</comment>
<proteinExistence type="predicted"/>
<reference evidence="1 2" key="1">
    <citation type="submission" date="2018-11" db="EMBL/GenBank/DDBJ databases">
        <title>Genomic Encyclopedia of Type Strains, Phase IV (KMG-IV): sequencing the most valuable type-strain genomes for metagenomic binning, comparative biology and taxonomic classification.</title>
        <authorList>
            <person name="Goeker M."/>
        </authorList>
    </citation>
    <scope>NUCLEOTIDE SEQUENCE [LARGE SCALE GENOMIC DNA]</scope>
    <source>
        <strain evidence="1 2">DSM 18090</strain>
    </source>
</reference>
<dbReference type="Proteomes" id="UP000276443">
    <property type="component" value="Unassembled WGS sequence"/>
</dbReference>
<organism evidence="1 2">
    <name type="scientific">Aquisalibacillus elongatus</name>
    <dbReference type="NCBI Taxonomy" id="485577"/>
    <lineage>
        <taxon>Bacteria</taxon>
        <taxon>Bacillati</taxon>
        <taxon>Bacillota</taxon>
        <taxon>Bacilli</taxon>
        <taxon>Bacillales</taxon>
        <taxon>Bacillaceae</taxon>
        <taxon>Aquisalibacillus</taxon>
    </lineage>
</organism>
<gene>
    <name evidence="1" type="ORF">EDC24_1364</name>
</gene>
<dbReference type="EMBL" id="RKRF01000008">
    <property type="protein sequence ID" value="RPF54172.1"/>
    <property type="molecule type" value="Genomic_DNA"/>
</dbReference>
<keyword evidence="2" id="KW-1185">Reference proteome</keyword>
<protein>
    <submittedName>
        <fullName evidence="1">Uncharacterized protein</fullName>
    </submittedName>
</protein>
<accession>A0A3N5C3Z6</accession>
<dbReference type="AlphaFoldDB" id="A0A3N5C3Z6"/>
<name>A0A3N5C3Z6_9BACI</name>
<evidence type="ECO:0000313" key="2">
    <source>
        <dbReference type="Proteomes" id="UP000276443"/>
    </source>
</evidence>
<sequence>MLKFLTAIAIIAQNSHFIKILCCDAEILSPDAEILSVLEEIPAIDAGIFTAHDEILLRLGKISTQDTEIVENNKKLAEITR</sequence>